<dbReference type="PROSITE" id="PS50110">
    <property type="entry name" value="RESPONSE_REGULATORY"/>
    <property type="match status" value="1"/>
</dbReference>
<evidence type="ECO:0000256" key="1">
    <source>
        <dbReference type="ARBA" id="ARBA00023125"/>
    </source>
</evidence>
<dbReference type="SUPFAM" id="SSF52172">
    <property type="entry name" value="CheY-like"/>
    <property type="match status" value="1"/>
</dbReference>
<dbReference type="InterPro" id="IPR039420">
    <property type="entry name" value="WalR-like"/>
</dbReference>
<accession>A0ABX1AKQ2</accession>
<evidence type="ECO:0000259" key="5">
    <source>
        <dbReference type="PROSITE" id="PS50110"/>
    </source>
</evidence>
<dbReference type="Pfam" id="PF00196">
    <property type="entry name" value="GerE"/>
    <property type="match status" value="1"/>
</dbReference>
<dbReference type="Proteomes" id="UP000746503">
    <property type="component" value="Unassembled WGS sequence"/>
</dbReference>
<dbReference type="RefSeq" id="WP_167932934.1">
    <property type="nucleotide sequence ID" value="NZ_JAAVJB010000049.1"/>
</dbReference>
<evidence type="ECO:0000259" key="4">
    <source>
        <dbReference type="PROSITE" id="PS50043"/>
    </source>
</evidence>
<dbReference type="InterPro" id="IPR016032">
    <property type="entry name" value="Sig_transdc_resp-reg_C-effctor"/>
</dbReference>
<dbReference type="SMART" id="SM00421">
    <property type="entry name" value="HTH_LUXR"/>
    <property type="match status" value="1"/>
</dbReference>
<keyword evidence="7" id="KW-1185">Reference proteome</keyword>
<reference evidence="6 7" key="1">
    <citation type="submission" date="2020-03" db="EMBL/GenBank/DDBJ databases">
        <title>Draft genome of Streptomyces sp. ventii, isolated from the Axial Seamount in the Pacific Ocean, and resequencing of the two type strains Streptomyces lonarensis strain NCL 716 and Streptomyces bohaiensis strain 11A07.</title>
        <authorList>
            <person name="Loughran R.M."/>
            <person name="Pfannmuller K.M."/>
            <person name="Wasson B.J."/>
            <person name="Deadmond M.C."/>
            <person name="Paddock B.E."/>
            <person name="Koyack M.J."/>
            <person name="Gallegos D.A."/>
            <person name="Mitchell E.A."/>
            <person name="Ushijima B."/>
            <person name="Saw J.H."/>
            <person name="Mcphail K.L."/>
            <person name="Videau P."/>
        </authorList>
    </citation>
    <scope>NUCLEOTIDE SEQUENCE [LARGE SCALE GENOMIC DNA]</scope>
    <source>
        <strain evidence="7">5675061</strain>
    </source>
</reference>
<proteinExistence type="predicted"/>
<dbReference type="PROSITE" id="PS50043">
    <property type="entry name" value="HTH_LUXR_2"/>
    <property type="match status" value="1"/>
</dbReference>
<feature type="compositionally biased region" description="Low complexity" evidence="3">
    <location>
        <begin position="222"/>
        <end position="251"/>
    </location>
</feature>
<dbReference type="PRINTS" id="PR00038">
    <property type="entry name" value="HTHLUXR"/>
</dbReference>
<name>A0ABX1AKQ2_9ACTN</name>
<evidence type="ECO:0000313" key="6">
    <source>
        <dbReference type="EMBL" id="NJP66409.1"/>
    </source>
</evidence>
<dbReference type="CDD" id="cd06170">
    <property type="entry name" value="LuxR_C_like"/>
    <property type="match status" value="1"/>
</dbReference>
<dbReference type="Gene3D" id="1.10.10.10">
    <property type="entry name" value="Winged helix-like DNA-binding domain superfamily/Winged helix DNA-binding domain"/>
    <property type="match status" value="1"/>
</dbReference>
<dbReference type="EMBL" id="JAAVJB010000049">
    <property type="protein sequence ID" value="NJP66409.1"/>
    <property type="molecule type" value="Genomic_DNA"/>
</dbReference>
<dbReference type="PANTHER" id="PTHR43214">
    <property type="entry name" value="TWO-COMPONENT RESPONSE REGULATOR"/>
    <property type="match status" value="1"/>
</dbReference>
<dbReference type="InterPro" id="IPR011006">
    <property type="entry name" value="CheY-like_superfamily"/>
</dbReference>
<dbReference type="Gene3D" id="3.40.50.2300">
    <property type="match status" value="1"/>
</dbReference>
<feature type="domain" description="HTH luxR-type" evidence="4">
    <location>
        <begin position="149"/>
        <end position="214"/>
    </location>
</feature>
<gene>
    <name evidence="6" type="ORF">HCJ92_08925</name>
</gene>
<comment type="caution">
    <text evidence="6">The sequence shown here is derived from an EMBL/GenBank/DDBJ whole genome shotgun (WGS) entry which is preliminary data.</text>
</comment>
<dbReference type="PANTHER" id="PTHR43214:SF42">
    <property type="entry name" value="TRANSCRIPTIONAL REGULATORY PROTEIN DESR"/>
    <property type="match status" value="1"/>
</dbReference>
<evidence type="ECO:0000313" key="7">
    <source>
        <dbReference type="Proteomes" id="UP000746503"/>
    </source>
</evidence>
<protein>
    <submittedName>
        <fullName evidence="6">Response regulator transcription factor</fullName>
    </submittedName>
</protein>
<dbReference type="InterPro" id="IPR000792">
    <property type="entry name" value="Tscrpt_reg_LuxR_C"/>
</dbReference>
<feature type="domain" description="Response regulatory" evidence="5">
    <location>
        <begin position="4"/>
        <end position="120"/>
    </location>
</feature>
<evidence type="ECO:0000256" key="2">
    <source>
        <dbReference type="PROSITE-ProRule" id="PRU00169"/>
    </source>
</evidence>
<evidence type="ECO:0000256" key="3">
    <source>
        <dbReference type="SAM" id="MobiDB-lite"/>
    </source>
</evidence>
<dbReference type="InterPro" id="IPR001789">
    <property type="entry name" value="Sig_transdc_resp-reg_receiver"/>
</dbReference>
<feature type="region of interest" description="Disordered" evidence="3">
    <location>
        <begin position="221"/>
        <end position="275"/>
    </location>
</feature>
<dbReference type="InterPro" id="IPR036388">
    <property type="entry name" value="WH-like_DNA-bd_sf"/>
</dbReference>
<organism evidence="6 7">
    <name type="scientific">Streptomyces spiramenti</name>
    <dbReference type="NCBI Taxonomy" id="2720606"/>
    <lineage>
        <taxon>Bacteria</taxon>
        <taxon>Bacillati</taxon>
        <taxon>Actinomycetota</taxon>
        <taxon>Actinomycetes</taxon>
        <taxon>Kitasatosporales</taxon>
        <taxon>Streptomycetaceae</taxon>
        <taxon>Streptomyces</taxon>
    </lineage>
</organism>
<sequence length="275" mass="28854">MTLRVVVADDRRLVAEALASALRMRGHRVLAAGSPVARAVELTTGRSPEVCLLGSADPDGASVLEPLARLVAHSPKLAVVVLGPVPCPRGVAAAFAAGARGYVRHDERIDGVERALARARAGDTAVAPGLLREVFGALLDPGPAPAAEGARLAAQLTPREAHVLLRIVDGDDTRRIADGLGVAPSTARTHIQRLLAKLGTATRLEAVAVAVRTGLLEQLDTPPQRQRPQQEQQQQQQQQPQQRSQSVSRQPGGAHRDAAPRAVSGAPSAEDRPHG</sequence>
<keyword evidence="1" id="KW-0238">DNA-binding</keyword>
<comment type="caution">
    <text evidence="2">Lacks conserved residue(s) required for the propagation of feature annotation.</text>
</comment>
<dbReference type="SUPFAM" id="SSF46894">
    <property type="entry name" value="C-terminal effector domain of the bipartite response regulators"/>
    <property type="match status" value="1"/>
</dbReference>